<dbReference type="InterPro" id="IPR004507">
    <property type="entry name" value="UbiX-like"/>
</dbReference>
<accession>A0ABT7HNG1</accession>
<feature type="domain" description="Flavoprotein" evidence="5">
    <location>
        <begin position="1"/>
        <end position="204"/>
    </location>
</feature>
<evidence type="ECO:0000313" key="6">
    <source>
        <dbReference type="EMBL" id="MDL0088247.1"/>
    </source>
</evidence>
<name>A0ABT7HNG1_9BACT</name>
<protein>
    <submittedName>
        <fullName evidence="6">UbiX family flavin prenyltransferase</fullName>
    </submittedName>
</protein>
<dbReference type="RefSeq" id="WP_284936899.1">
    <property type="nucleotide sequence ID" value="NZ_JANURM010000002.1"/>
</dbReference>
<gene>
    <name evidence="6" type="ORF">NYG85_02495</name>
</gene>
<evidence type="ECO:0000313" key="7">
    <source>
        <dbReference type="Proteomes" id="UP001173801"/>
    </source>
</evidence>
<keyword evidence="3" id="KW-0288">FMN</keyword>
<reference evidence="6" key="2">
    <citation type="journal article" date="2023" name="Microorganisms">
        <title>Isolation and Genomic Characteristics of Cat-Borne Campylobacter felis sp. nov. and Sheep-Borne Campylobacter ovis sp. nov.</title>
        <authorList>
            <person name="Wang H."/>
            <person name="Li Y."/>
            <person name="Gu Y."/>
            <person name="Zhou G."/>
            <person name="Chen X."/>
            <person name="Zhang X."/>
            <person name="Shao Z."/>
            <person name="Zhang J."/>
            <person name="Zhang M."/>
        </authorList>
    </citation>
    <scope>NUCLEOTIDE SEQUENCE</scope>
    <source>
        <strain evidence="6">PS10</strain>
    </source>
</reference>
<evidence type="ECO:0000256" key="1">
    <source>
        <dbReference type="ARBA" id="ARBA00022602"/>
    </source>
</evidence>
<dbReference type="Pfam" id="PF02441">
    <property type="entry name" value="Flavoprotein"/>
    <property type="match status" value="1"/>
</dbReference>
<sequence>MRIFIGISGASGVVLGFKLLGILSQKAEVFAVISSGAKLALELENGIKADDFIKFCLQNGSTFKGFKSDKKPINNIKNFIKTDDINYQNITFFDDKNLGASISSGSFGIDKSIISPCSINTLAKISNGISDTLITRAAAVALKEQKRLILGVREMPFSAISLRQMSDLALLGVAIAPPVFGFYSKAKSVEQMSDFIVGKWLDLLEIEHKIYKKWE</sequence>
<keyword evidence="1" id="KW-0637">Prenyltransferase</keyword>
<dbReference type="InterPro" id="IPR036551">
    <property type="entry name" value="Flavin_trans-like"/>
</dbReference>
<evidence type="ECO:0000256" key="4">
    <source>
        <dbReference type="ARBA" id="ARBA00022679"/>
    </source>
</evidence>
<organism evidence="6 7">
    <name type="scientific">Campylobacter gastrosuis</name>
    <dbReference type="NCBI Taxonomy" id="2974576"/>
    <lineage>
        <taxon>Bacteria</taxon>
        <taxon>Pseudomonadati</taxon>
        <taxon>Campylobacterota</taxon>
        <taxon>Epsilonproteobacteria</taxon>
        <taxon>Campylobacterales</taxon>
        <taxon>Campylobacteraceae</taxon>
        <taxon>Campylobacter</taxon>
    </lineage>
</organism>
<evidence type="ECO:0000259" key="5">
    <source>
        <dbReference type="Pfam" id="PF02441"/>
    </source>
</evidence>
<reference evidence="6" key="1">
    <citation type="submission" date="2022-08" db="EMBL/GenBank/DDBJ databases">
        <authorList>
            <person name="Wang H."/>
        </authorList>
    </citation>
    <scope>NUCLEOTIDE SEQUENCE</scope>
    <source>
        <strain evidence="6">PS10</strain>
    </source>
</reference>
<keyword evidence="4" id="KW-0808">Transferase</keyword>
<keyword evidence="7" id="KW-1185">Reference proteome</keyword>
<evidence type="ECO:0000256" key="2">
    <source>
        <dbReference type="ARBA" id="ARBA00022630"/>
    </source>
</evidence>
<dbReference type="InterPro" id="IPR003382">
    <property type="entry name" value="Flavoprotein"/>
</dbReference>
<dbReference type="Gene3D" id="3.40.50.1950">
    <property type="entry name" value="Flavin prenyltransferase-like"/>
    <property type="match status" value="1"/>
</dbReference>
<dbReference type="NCBIfam" id="TIGR00421">
    <property type="entry name" value="ubiX_pad"/>
    <property type="match status" value="1"/>
</dbReference>
<keyword evidence="2" id="KW-0285">Flavoprotein</keyword>
<dbReference type="EMBL" id="JANURM010000002">
    <property type="protein sequence ID" value="MDL0088247.1"/>
    <property type="molecule type" value="Genomic_DNA"/>
</dbReference>
<dbReference type="Proteomes" id="UP001173801">
    <property type="component" value="Unassembled WGS sequence"/>
</dbReference>
<comment type="caution">
    <text evidence="6">The sequence shown here is derived from an EMBL/GenBank/DDBJ whole genome shotgun (WGS) entry which is preliminary data.</text>
</comment>
<proteinExistence type="predicted"/>
<evidence type="ECO:0000256" key="3">
    <source>
        <dbReference type="ARBA" id="ARBA00022643"/>
    </source>
</evidence>
<dbReference type="SUPFAM" id="SSF52507">
    <property type="entry name" value="Homo-oligomeric flavin-containing Cys decarboxylases, HFCD"/>
    <property type="match status" value="1"/>
</dbReference>